<dbReference type="RefSeq" id="WP_073411356.1">
    <property type="nucleotide sequence ID" value="NZ_CP031763.1"/>
</dbReference>
<dbReference type="InterPro" id="IPR021866">
    <property type="entry name" value="SpoIIAA-like"/>
</dbReference>
<dbReference type="InterPro" id="IPR038396">
    <property type="entry name" value="SpoIIAA-like_sf"/>
</dbReference>
<dbReference type="Proteomes" id="UP000184112">
    <property type="component" value="Unassembled WGS sequence"/>
</dbReference>
<gene>
    <name evidence="2" type="ORF">SAMN05444388_11660</name>
</gene>
<evidence type="ECO:0000313" key="2">
    <source>
        <dbReference type="EMBL" id="SHH71854.1"/>
    </source>
</evidence>
<feature type="compositionally biased region" description="Acidic residues" evidence="1">
    <location>
        <begin position="152"/>
        <end position="162"/>
    </location>
</feature>
<dbReference type="Gene3D" id="3.40.50.10600">
    <property type="entry name" value="SpoIIaa-like domains"/>
    <property type="match status" value="1"/>
</dbReference>
<evidence type="ECO:0000256" key="1">
    <source>
        <dbReference type="SAM" id="MobiDB-lite"/>
    </source>
</evidence>
<organism evidence="2 3">
    <name type="scientific">Flavobacterium johnsoniae</name>
    <name type="common">Cytophaga johnsonae</name>
    <dbReference type="NCBI Taxonomy" id="986"/>
    <lineage>
        <taxon>Bacteria</taxon>
        <taxon>Pseudomonadati</taxon>
        <taxon>Bacteroidota</taxon>
        <taxon>Flavobacteriia</taxon>
        <taxon>Flavobacteriales</taxon>
        <taxon>Flavobacteriaceae</taxon>
        <taxon>Flavobacterium</taxon>
    </lineage>
</organism>
<accession>A0A1M5V9T4</accession>
<dbReference type="InterPro" id="IPR036513">
    <property type="entry name" value="STAS_dom_sf"/>
</dbReference>
<reference evidence="2 3" key="1">
    <citation type="submission" date="2016-11" db="EMBL/GenBank/DDBJ databases">
        <authorList>
            <person name="Jaros S."/>
            <person name="Januszkiewicz K."/>
            <person name="Wedrychowicz H."/>
        </authorList>
    </citation>
    <scope>NUCLEOTIDE SEQUENCE [LARGE SCALE GENOMIC DNA]</scope>
    <source>
        <strain evidence="2 3">DSM 6792</strain>
    </source>
</reference>
<sequence length="162" mass="18592">MILKIETSDNAAAFRTVGEITAYDYKTVIIPSITALMKRINEINFLFLIDNEVENFNTSAWLEDTLIGLRNLGKWNRTAVVTECEKAISFTNSFRYIVSGEFRCYKKESFQEALNWVQGKELPVFNTQEVGNEPFIDPDDLGEENQSNGYSDSDDIDYNYKP</sequence>
<dbReference type="SUPFAM" id="SSF52091">
    <property type="entry name" value="SpoIIaa-like"/>
    <property type="match status" value="1"/>
</dbReference>
<dbReference type="EMBL" id="FQWH01000016">
    <property type="protein sequence ID" value="SHH71854.1"/>
    <property type="molecule type" value="Genomic_DNA"/>
</dbReference>
<dbReference type="Pfam" id="PF11964">
    <property type="entry name" value="SpoIIAA-like"/>
    <property type="match status" value="1"/>
</dbReference>
<dbReference type="AlphaFoldDB" id="A0A1M5V9T4"/>
<proteinExistence type="predicted"/>
<evidence type="ECO:0000313" key="3">
    <source>
        <dbReference type="Proteomes" id="UP000184112"/>
    </source>
</evidence>
<name>A0A1M5V9T4_FLAJO</name>
<feature type="region of interest" description="Disordered" evidence="1">
    <location>
        <begin position="133"/>
        <end position="162"/>
    </location>
</feature>
<protein>
    <submittedName>
        <fullName evidence="2">SpoIIAA-like</fullName>
    </submittedName>
</protein>